<keyword evidence="4 6" id="KW-1133">Transmembrane helix</keyword>
<evidence type="ECO:0000256" key="1">
    <source>
        <dbReference type="ARBA" id="ARBA00004651"/>
    </source>
</evidence>
<protein>
    <recommendedName>
        <fullName evidence="8">Cytochrome C oxidase subunit IV</fullName>
    </recommendedName>
</protein>
<keyword evidence="3 6" id="KW-0812">Transmembrane</keyword>
<evidence type="ECO:0000256" key="2">
    <source>
        <dbReference type="ARBA" id="ARBA00022475"/>
    </source>
</evidence>
<dbReference type="EMBL" id="UINC01031990">
    <property type="protein sequence ID" value="SVB18918.1"/>
    <property type="molecule type" value="Genomic_DNA"/>
</dbReference>
<accession>A0A382BYQ6</accession>
<comment type="subcellular location">
    <subcellularLocation>
        <location evidence="1">Cell membrane</location>
        <topology evidence="1">Multi-pass membrane protein</topology>
    </subcellularLocation>
</comment>
<organism evidence="7">
    <name type="scientific">marine metagenome</name>
    <dbReference type="NCBI Taxonomy" id="408172"/>
    <lineage>
        <taxon>unclassified sequences</taxon>
        <taxon>metagenomes</taxon>
        <taxon>ecological metagenomes</taxon>
    </lineage>
</organism>
<evidence type="ECO:0008006" key="8">
    <source>
        <dbReference type="Google" id="ProtNLM"/>
    </source>
</evidence>
<dbReference type="InterPro" id="IPR011743">
    <property type="entry name" value="Caa3_sub_IV"/>
</dbReference>
<gene>
    <name evidence="7" type="ORF">METZ01_LOCUS171772</name>
</gene>
<feature type="transmembrane region" description="Helical" evidence="6">
    <location>
        <begin position="50"/>
        <end position="71"/>
    </location>
</feature>
<feature type="transmembrane region" description="Helical" evidence="6">
    <location>
        <begin position="83"/>
        <end position="105"/>
    </location>
</feature>
<evidence type="ECO:0000256" key="5">
    <source>
        <dbReference type="ARBA" id="ARBA00023136"/>
    </source>
</evidence>
<reference evidence="7" key="1">
    <citation type="submission" date="2018-05" db="EMBL/GenBank/DDBJ databases">
        <authorList>
            <person name="Lanie J.A."/>
            <person name="Ng W.-L."/>
            <person name="Kazmierczak K.M."/>
            <person name="Andrzejewski T.M."/>
            <person name="Davidsen T.M."/>
            <person name="Wayne K.J."/>
            <person name="Tettelin H."/>
            <person name="Glass J.I."/>
            <person name="Rusch D."/>
            <person name="Podicherti R."/>
            <person name="Tsui H.-C.T."/>
            <person name="Winkler M.E."/>
        </authorList>
    </citation>
    <scope>NUCLEOTIDE SEQUENCE</scope>
</reference>
<keyword evidence="5 6" id="KW-0472">Membrane</keyword>
<proteinExistence type="predicted"/>
<evidence type="ECO:0000256" key="3">
    <source>
        <dbReference type="ARBA" id="ARBA00022692"/>
    </source>
</evidence>
<dbReference type="InterPro" id="IPR005171">
    <property type="entry name" value="Cyt_c_oxidase_su4_prok"/>
</dbReference>
<dbReference type="Pfam" id="PF03626">
    <property type="entry name" value="COX4_pro"/>
    <property type="match status" value="1"/>
</dbReference>
<feature type="transmembrane region" description="Helical" evidence="6">
    <location>
        <begin position="24"/>
        <end position="44"/>
    </location>
</feature>
<keyword evidence="2" id="KW-1003">Cell membrane</keyword>
<dbReference type="NCBIfam" id="TIGR02229">
    <property type="entry name" value="caa3_sub_IV"/>
    <property type="match status" value="1"/>
</dbReference>
<evidence type="ECO:0000313" key="7">
    <source>
        <dbReference type="EMBL" id="SVB18918.1"/>
    </source>
</evidence>
<evidence type="ECO:0000256" key="6">
    <source>
        <dbReference type="SAM" id="Phobius"/>
    </source>
</evidence>
<evidence type="ECO:0000256" key="4">
    <source>
        <dbReference type="ARBA" id="ARBA00022989"/>
    </source>
</evidence>
<name>A0A382BYQ6_9ZZZZ</name>
<dbReference type="AlphaFoldDB" id="A0A382BYQ6"/>
<sequence>MSTDSKMNKTIDSEHHDHPSPAKYFKVAITLVIITALEVGVFYIEDLKWGIIPVLLVLSGLKFGLVAMFYMHLKYDSKLFSSLFFGGVVLAGSICIALMALFKYFV</sequence>
<dbReference type="GO" id="GO:0005886">
    <property type="term" value="C:plasma membrane"/>
    <property type="evidence" value="ECO:0007669"/>
    <property type="project" value="UniProtKB-SubCell"/>
</dbReference>